<evidence type="ECO:0000313" key="2">
    <source>
        <dbReference type="Proteomes" id="UP001055149"/>
    </source>
</evidence>
<evidence type="ECO:0000313" key="1">
    <source>
        <dbReference type="EMBL" id="GKS80348.1"/>
    </source>
</evidence>
<comment type="caution">
    <text evidence="1">The sequence shown here is derived from an EMBL/GenBank/DDBJ whole genome shotgun (WGS) entry which is preliminary data.</text>
</comment>
<gene>
    <name evidence="1" type="ORF">LPAF129_00330</name>
</gene>
<reference evidence="1" key="1">
    <citation type="journal article" date="2022" name="Int. J. Syst. Evol. Microbiol.">
        <title>A novel species of lactic acid bacteria, Ligilactobacillus pabuli sp. nov., isolated from alfalfa silage.</title>
        <authorList>
            <person name="Tohno M."/>
            <person name="Tanizawa Y."/>
            <person name="Sawada H."/>
            <person name="Sakamoto M."/>
            <person name="Ohkuma M."/>
            <person name="Kobayashi H."/>
        </authorList>
    </citation>
    <scope>NUCLEOTIDE SEQUENCE</scope>
    <source>
        <strain evidence="1">AF129</strain>
    </source>
</reference>
<sequence length="333" mass="38225">MLMNNTTENPTVIFQPDGTVETVVVDQAISTTTRLQNFNGELKSSLQNGLEFTALLDQLIQTNDPHELLDAVTQLIDYRLNSDFLIFPQQYSEADFYLIFLSRLLQQHQNNQLILQSSDRHHELYHEFPGINAAGYFTFQIDAQNAGGAYYVERQSQARLFYVNFSKHILKFNATAVTSLLVVDYQKKFVYPTVKKFVLLLIKIGHLFKEDFGFDVDFNILDQSNSAMYPVIKADLPAESLDKLFVVASKAGHMLKAGVNGEAILELKPGLIVTFGDEAQLGMTEQEQWVINVNDSDEELSWFDLLFNYDFIRDWYLDNLNLLEIKVDPRYFD</sequence>
<name>A0ABQ5JE60_9LACO</name>
<organism evidence="1 2">
    <name type="scientific">Ligilactobacillus pabuli</name>
    <dbReference type="NCBI Taxonomy" id="2886039"/>
    <lineage>
        <taxon>Bacteria</taxon>
        <taxon>Bacillati</taxon>
        <taxon>Bacillota</taxon>
        <taxon>Bacilli</taxon>
        <taxon>Lactobacillales</taxon>
        <taxon>Lactobacillaceae</taxon>
        <taxon>Ligilactobacillus</taxon>
    </lineage>
</organism>
<protein>
    <submittedName>
        <fullName evidence="1">Uncharacterized protein</fullName>
    </submittedName>
</protein>
<dbReference type="EMBL" id="BQXH01000001">
    <property type="protein sequence ID" value="GKS80348.1"/>
    <property type="molecule type" value="Genomic_DNA"/>
</dbReference>
<proteinExistence type="predicted"/>
<accession>A0ABQ5JE60</accession>
<dbReference type="Proteomes" id="UP001055149">
    <property type="component" value="Unassembled WGS sequence"/>
</dbReference>
<keyword evidence="2" id="KW-1185">Reference proteome</keyword>